<keyword evidence="13" id="KW-0238">DNA-binding</keyword>
<keyword evidence="8" id="KW-0378">Hydrolase</keyword>
<dbReference type="InterPro" id="IPR041373">
    <property type="entry name" value="RT_RNaseH"/>
</dbReference>
<dbReference type="CDD" id="cd00024">
    <property type="entry name" value="CD_CSD"/>
    <property type="match status" value="1"/>
</dbReference>
<accession>A0A9W6U6P1</accession>
<evidence type="ECO:0000256" key="12">
    <source>
        <dbReference type="ARBA" id="ARBA00022932"/>
    </source>
</evidence>
<comment type="caution">
    <text evidence="18">The sequence shown here is derived from an EMBL/GenBank/DDBJ whole genome shotgun (WGS) entry which is preliminary data.</text>
</comment>
<dbReference type="InterPro" id="IPR050951">
    <property type="entry name" value="Retrovirus_Pol_polyprotein"/>
</dbReference>
<dbReference type="Pfam" id="PF17917">
    <property type="entry name" value="RT_RNaseH"/>
    <property type="match status" value="1"/>
</dbReference>
<evidence type="ECO:0000256" key="13">
    <source>
        <dbReference type="ARBA" id="ARBA00023125"/>
    </source>
</evidence>
<dbReference type="GO" id="GO:0003887">
    <property type="term" value="F:DNA-directed DNA polymerase activity"/>
    <property type="evidence" value="ECO:0007669"/>
    <property type="project" value="UniProtKB-KW"/>
</dbReference>
<evidence type="ECO:0000259" key="16">
    <source>
        <dbReference type="PROSITE" id="PS50013"/>
    </source>
</evidence>
<dbReference type="Pfam" id="PF17921">
    <property type="entry name" value="Integrase_H2C2"/>
    <property type="match status" value="1"/>
</dbReference>
<keyword evidence="6" id="KW-0064">Aspartyl protease</keyword>
<dbReference type="AlphaFoldDB" id="A0A9W6U6P1"/>
<keyword evidence="19" id="KW-1185">Reference proteome</keyword>
<feature type="compositionally biased region" description="Low complexity" evidence="15">
    <location>
        <begin position="367"/>
        <end position="376"/>
    </location>
</feature>
<evidence type="ECO:0000256" key="3">
    <source>
        <dbReference type="ARBA" id="ARBA00022695"/>
    </source>
</evidence>
<dbReference type="GO" id="GO:0046872">
    <property type="term" value="F:metal ion binding"/>
    <property type="evidence" value="ECO:0007669"/>
    <property type="project" value="UniProtKB-KW"/>
</dbReference>
<dbReference type="Pfam" id="PF00665">
    <property type="entry name" value="rve"/>
    <property type="match status" value="1"/>
</dbReference>
<evidence type="ECO:0000259" key="17">
    <source>
        <dbReference type="PROSITE" id="PS50994"/>
    </source>
</evidence>
<evidence type="ECO:0000256" key="8">
    <source>
        <dbReference type="ARBA" id="ARBA00022801"/>
    </source>
</evidence>
<keyword evidence="4" id="KW-0540">Nuclease</keyword>
<dbReference type="Proteomes" id="UP001165121">
    <property type="component" value="Unassembled WGS sequence"/>
</dbReference>
<keyword evidence="10" id="KW-0229">DNA integration</keyword>
<dbReference type="InterPro" id="IPR041588">
    <property type="entry name" value="Integrase_H2C2"/>
</dbReference>
<evidence type="ECO:0000256" key="15">
    <source>
        <dbReference type="SAM" id="MobiDB-lite"/>
    </source>
</evidence>
<dbReference type="SUPFAM" id="SSF53098">
    <property type="entry name" value="Ribonuclease H-like"/>
    <property type="match status" value="1"/>
</dbReference>
<keyword evidence="11" id="KW-0695">RNA-directed DNA polymerase</keyword>
<gene>
    <name evidence="18" type="ORF">Pfra01_000527200</name>
</gene>
<dbReference type="InterPro" id="IPR012337">
    <property type="entry name" value="RNaseH-like_sf"/>
</dbReference>
<protein>
    <submittedName>
        <fullName evidence="18">Unnamed protein product</fullName>
    </submittedName>
</protein>
<keyword evidence="1" id="KW-0645">Protease</keyword>
<dbReference type="SUPFAM" id="SSF54160">
    <property type="entry name" value="Chromo domain-like"/>
    <property type="match status" value="1"/>
</dbReference>
<keyword evidence="2" id="KW-0808">Transferase</keyword>
<organism evidence="18 19">
    <name type="scientific">Phytophthora fragariaefolia</name>
    <dbReference type="NCBI Taxonomy" id="1490495"/>
    <lineage>
        <taxon>Eukaryota</taxon>
        <taxon>Sar</taxon>
        <taxon>Stramenopiles</taxon>
        <taxon>Oomycota</taxon>
        <taxon>Peronosporomycetes</taxon>
        <taxon>Peronosporales</taxon>
        <taxon>Peronosporaceae</taxon>
        <taxon>Phytophthora</taxon>
    </lineage>
</organism>
<evidence type="ECO:0000313" key="19">
    <source>
        <dbReference type="Proteomes" id="UP001165121"/>
    </source>
</evidence>
<keyword evidence="9" id="KW-0460">Magnesium</keyword>
<dbReference type="Pfam" id="PF24626">
    <property type="entry name" value="SH3_Tf2-1"/>
    <property type="match status" value="1"/>
</dbReference>
<evidence type="ECO:0000313" key="18">
    <source>
        <dbReference type="EMBL" id="GMF27039.1"/>
    </source>
</evidence>
<dbReference type="FunFam" id="1.10.340.70:FF:000001">
    <property type="entry name" value="Retrovirus-related Pol polyprotein from transposon gypsy-like Protein"/>
    <property type="match status" value="1"/>
</dbReference>
<keyword evidence="5" id="KW-0479">Metal-binding</keyword>
<proteinExistence type="predicted"/>
<dbReference type="InterPro" id="IPR001584">
    <property type="entry name" value="Integrase_cat-core"/>
</dbReference>
<dbReference type="EMBL" id="BSXT01000424">
    <property type="protein sequence ID" value="GMF27039.1"/>
    <property type="molecule type" value="Genomic_DNA"/>
</dbReference>
<feature type="domain" description="Chromo" evidence="16">
    <location>
        <begin position="620"/>
        <end position="699"/>
    </location>
</feature>
<keyword evidence="14" id="KW-0233">DNA recombination</keyword>
<evidence type="ECO:0000256" key="7">
    <source>
        <dbReference type="ARBA" id="ARBA00022759"/>
    </source>
</evidence>
<dbReference type="CDD" id="cd09274">
    <property type="entry name" value="RNase_HI_RT_Ty3"/>
    <property type="match status" value="1"/>
</dbReference>
<dbReference type="PANTHER" id="PTHR37984">
    <property type="entry name" value="PROTEIN CBG26694"/>
    <property type="match status" value="1"/>
</dbReference>
<sequence length="700" mass="77851">MQFDDEGRERVVSYQSRQLKPAERNYPVHDMELLAMRYALIKFRVYLLGEQTFAVYMDHASLRTATKSPHLSQRMARWLFLFSEYNFVVHYKPGKTNILADTLSRRPDYVQSGRHAVGDEDDDECAVFIAKEVAAVEVAATTPLRDLISAARARIDRYQLEGNLLTYSVDRADPPRIVVPLDDDLRARLIHEFHDAPSGSHLGREKTFASLSRDFYWPHMYKWVRKWVRACEACQRVKPSQSKQVPHRPLPVAADPWSSVSMDFVFGLRRDAQGRTGILVFVDRFSKMVHLAPVATTITAQQSAAIFLDIVYRHHGIPTSIVSDRDPRFTAAFWKELYKLVGTRVTRARAATTATPTRSAGIPTPLTRASTTTRTASSDIAAWTNRTLINPSQRRRGIELQDESGAGEVAAPPPSNFLPNPEPQPRDAAAVNAFLQQRESVMRYVRGAIATAVDRQKEYADQRGRNNLERFAVGDRVLLSTAGIQPALVTNLGASKLAPRYIGPFKILKVLGDVYMLQLPTARRLHPIFYVGRLRRYHPAAIPSDADARTVQHPDPGPSAAAPAQRSTARDEPPSVPAPGAPSAPARAAASPRPPPGGHAARFRHDGPAPLLDSAGHERHIVEAILGHNDSRCAVPQRARTGRGTRAHAGPIPPHRRYLVRWLGAMDDSWEPREVLLADVPECVEAYEASLPQGATPRRA</sequence>
<evidence type="ECO:0000256" key="5">
    <source>
        <dbReference type="ARBA" id="ARBA00022723"/>
    </source>
</evidence>
<reference evidence="18" key="1">
    <citation type="submission" date="2023-04" db="EMBL/GenBank/DDBJ databases">
        <title>Phytophthora fragariaefolia NBRC 109709.</title>
        <authorList>
            <person name="Ichikawa N."/>
            <person name="Sato H."/>
            <person name="Tonouchi N."/>
        </authorList>
    </citation>
    <scope>NUCLEOTIDE SEQUENCE</scope>
    <source>
        <strain evidence="18">NBRC 109709</strain>
    </source>
</reference>
<evidence type="ECO:0000256" key="10">
    <source>
        <dbReference type="ARBA" id="ARBA00022908"/>
    </source>
</evidence>
<evidence type="ECO:0000256" key="11">
    <source>
        <dbReference type="ARBA" id="ARBA00022918"/>
    </source>
</evidence>
<name>A0A9W6U6P1_9STRA</name>
<dbReference type="GO" id="GO:0003964">
    <property type="term" value="F:RNA-directed DNA polymerase activity"/>
    <property type="evidence" value="ECO:0007669"/>
    <property type="project" value="UniProtKB-KW"/>
</dbReference>
<keyword evidence="7" id="KW-0255">Endonuclease</keyword>
<dbReference type="GO" id="GO:0006508">
    <property type="term" value="P:proteolysis"/>
    <property type="evidence" value="ECO:0007669"/>
    <property type="project" value="UniProtKB-KW"/>
</dbReference>
<dbReference type="GO" id="GO:0015074">
    <property type="term" value="P:DNA integration"/>
    <property type="evidence" value="ECO:0007669"/>
    <property type="project" value="UniProtKB-KW"/>
</dbReference>
<dbReference type="GO" id="GO:0004190">
    <property type="term" value="F:aspartic-type endopeptidase activity"/>
    <property type="evidence" value="ECO:0007669"/>
    <property type="project" value="UniProtKB-KW"/>
</dbReference>
<feature type="domain" description="Integrase catalytic" evidence="17">
    <location>
        <begin position="252"/>
        <end position="344"/>
    </location>
</feature>
<dbReference type="GO" id="GO:0006310">
    <property type="term" value="P:DNA recombination"/>
    <property type="evidence" value="ECO:0007669"/>
    <property type="project" value="UniProtKB-KW"/>
</dbReference>
<dbReference type="GO" id="GO:0003677">
    <property type="term" value="F:DNA binding"/>
    <property type="evidence" value="ECO:0007669"/>
    <property type="project" value="UniProtKB-KW"/>
</dbReference>
<dbReference type="OrthoDB" id="775972at2759"/>
<dbReference type="InterPro" id="IPR016197">
    <property type="entry name" value="Chromo-like_dom_sf"/>
</dbReference>
<evidence type="ECO:0000256" key="14">
    <source>
        <dbReference type="ARBA" id="ARBA00023172"/>
    </source>
</evidence>
<dbReference type="PROSITE" id="PS50013">
    <property type="entry name" value="CHROMO_2"/>
    <property type="match status" value="1"/>
</dbReference>
<evidence type="ECO:0000256" key="4">
    <source>
        <dbReference type="ARBA" id="ARBA00022722"/>
    </source>
</evidence>
<dbReference type="PROSITE" id="PS50994">
    <property type="entry name" value="INTEGRASE"/>
    <property type="match status" value="1"/>
</dbReference>
<dbReference type="PANTHER" id="PTHR37984:SF5">
    <property type="entry name" value="PROTEIN NYNRIN-LIKE"/>
    <property type="match status" value="1"/>
</dbReference>
<dbReference type="GO" id="GO:0004519">
    <property type="term" value="F:endonuclease activity"/>
    <property type="evidence" value="ECO:0007669"/>
    <property type="project" value="UniProtKB-KW"/>
</dbReference>
<evidence type="ECO:0000256" key="2">
    <source>
        <dbReference type="ARBA" id="ARBA00022679"/>
    </source>
</evidence>
<dbReference type="InterPro" id="IPR043502">
    <property type="entry name" value="DNA/RNA_pol_sf"/>
</dbReference>
<keyword evidence="12" id="KW-0239">DNA-directed DNA polymerase</keyword>
<evidence type="ECO:0000256" key="1">
    <source>
        <dbReference type="ARBA" id="ARBA00022670"/>
    </source>
</evidence>
<feature type="region of interest" description="Disordered" evidence="15">
    <location>
        <begin position="351"/>
        <end position="376"/>
    </location>
</feature>
<feature type="region of interest" description="Disordered" evidence="15">
    <location>
        <begin position="546"/>
        <end position="613"/>
    </location>
</feature>
<dbReference type="InterPro" id="IPR036397">
    <property type="entry name" value="RNaseH_sf"/>
</dbReference>
<dbReference type="InterPro" id="IPR000953">
    <property type="entry name" value="Chromo/chromo_shadow_dom"/>
</dbReference>
<keyword evidence="3" id="KW-0548">Nucleotidyltransferase</keyword>
<evidence type="ECO:0000256" key="9">
    <source>
        <dbReference type="ARBA" id="ARBA00022842"/>
    </source>
</evidence>
<dbReference type="SUPFAM" id="SSF56672">
    <property type="entry name" value="DNA/RNA polymerases"/>
    <property type="match status" value="1"/>
</dbReference>
<dbReference type="Gene3D" id="3.30.420.10">
    <property type="entry name" value="Ribonuclease H-like superfamily/Ribonuclease H"/>
    <property type="match status" value="1"/>
</dbReference>
<dbReference type="InterPro" id="IPR056924">
    <property type="entry name" value="SH3_Tf2-1"/>
</dbReference>
<dbReference type="Gene3D" id="1.10.340.70">
    <property type="match status" value="1"/>
</dbReference>
<dbReference type="Gene3D" id="2.40.50.40">
    <property type="match status" value="1"/>
</dbReference>
<evidence type="ECO:0000256" key="6">
    <source>
        <dbReference type="ARBA" id="ARBA00022750"/>
    </source>
</evidence>